<sequence>MITMKSGVSIATTAALLALAGIGATAPAFAAGGAKAVHCYGVNSCKGTSDCKTAKNDCKGQNGCKGQGFKEMSSKACAKAGGSLTEPQ</sequence>
<keyword evidence="3" id="KW-1185">Reference proteome</keyword>
<gene>
    <name evidence="2" type="ORF">GGQ88_000731</name>
</gene>
<evidence type="ECO:0000256" key="1">
    <source>
        <dbReference type="SAM" id="SignalP"/>
    </source>
</evidence>
<dbReference type="RefSeq" id="WP_183611729.1">
    <property type="nucleotide sequence ID" value="NZ_JACICY010000001.1"/>
</dbReference>
<keyword evidence="1" id="KW-0732">Signal</keyword>
<evidence type="ECO:0008006" key="4">
    <source>
        <dbReference type="Google" id="ProtNLM"/>
    </source>
</evidence>
<proteinExistence type="predicted"/>
<dbReference type="AlphaFoldDB" id="A0A7W5ZT61"/>
<organism evidence="2 3">
    <name type="scientific">Novosphingobium hassiacum</name>
    <dbReference type="NCBI Taxonomy" id="173676"/>
    <lineage>
        <taxon>Bacteria</taxon>
        <taxon>Pseudomonadati</taxon>
        <taxon>Pseudomonadota</taxon>
        <taxon>Alphaproteobacteria</taxon>
        <taxon>Sphingomonadales</taxon>
        <taxon>Sphingomonadaceae</taxon>
        <taxon>Novosphingobium</taxon>
    </lineage>
</organism>
<name>A0A7W5ZT61_9SPHN</name>
<feature type="signal peptide" evidence="1">
    <location>
        <begin position="1"/>
        <end position="30"/>
    </location>
</feature>
<dbReference type="Proteomes" id="UP000562395">
    <property type="component" value="Unassembled WGS sequence"/>
</dbReference>
<dbReference type="EMBL" id="JACICY010000001">
    <property type="protein sequence ID" value="MBB3859491.1"/>
    <property type="molecule type" value="Genomic_DNA"/>
</dbReference>
<feature type="chain" id="PRO_5031104101" description="Silver efflux pump" evidence="1">
    <location>
        <begin position="31"/>
        <end position="88"/>
    </location>
</feature>
<comment type="caution">
    <text evidence="2">The sequence shown here is derived from an EMBL/GenBank/DDBJ whole genome shotgun (WGS) entry which is preliminary data.</text>
</comment>
<evidence type="ECO:0000313" key="2">
    <source>
        <dbReference type="EMBL" id="MBB3859491.1"/>
    </source>
</evidence>
<evidence type="ECO:0000313" key="3">
    <source>
        <dbReference type="Proteomes" id="UP000562395"/>
    </source>
</evidence>
<protein>
    <recommendedName>
        <fullName evidence="4">Silver efflux pump</fullName>
    </recommendedName>
</protein>
<accession>A0A7W5ZT61</accession>
<reference evidence="2 3" key="1">
    <citation type="submission" date="2020-08" db="EMBL/GenBank/DDBJ databases">
        <title>Genomic Encyclopedia of Type Strains, Phase IV (KMG-IV): sequencing the most valuable type-strain genomes for metagenomic binning, comparative biology and taxonomic classification.</title>
        <authorList>
            <person name="Goeker M."/>
        </authorList>
    </citation>
    <scope>NUCLEOTIDE SEQUENCE [LARGE SCALE GENOMIC DNA]</scope>
    <source>
        <strain evidence="2 3">DSM 14552</strain>
    </source>
</reference>